<evidence type="ECO:0000256" key="2">
    <source>
        <dbReference type="PIRSR" id="PIRSR017388-2"/>
    </source>
</evidence>
<dbReference type="RefSeq" id="WP_212773354.1">
    <property type="nucleotide sequence ID" value="NZ_AP024601.1"/>
</dbReference>
<feature type="binding site" evidence="2">
    <location>
        <position position="26"/>
    </location>
    <ligand>
        <name>substrate</name>
    </ligand>
</feature>
<evidence type="ECO:0000259" key="3">
    <source>
        <dbReference type="Pfam" id="PF12146"/>
    </source>
</evidence>
<dbReference type="SUPFAM" id="SSF53474">
    <property type="entry name" value="alpha/beta-Hydrolases"/>
    <property type="match status" value="1"/>
</dbReference>
<dbReference type="InterPro" id="IPR022742">
    <property type="entry name" value="Hydrolase_4"/>
</dbReference>
<organism evidence="4 5">
    <name type="scientific">Polycladomyces abyssicola</name>
    <dbReference type="NCBI Taxonomy" id="1125966"/>
    <lineage>
        <taxon>Bacteria</taxon>
        <taxon>Bacillati</taxon>
        <taxon>Bacillota</taxon>
        <taxon>Bacilli</taxon>
        <taxon>Bacillales</taxon>
        <taxon>Thermoactinomycetaceae</taxon>
        <taxon>Polycladomyces</taxon>
    </lineage>
</organism>
<dbReference type="InterPro" id="IPR051044">
    <property type="entry name" value="MAG_DAG_Lipase"/>
</dbReference>
<reference evidence="4" key="2">
    <citation type="journal article" date="2021" name="Microbiol. Resour. Announc.">
        <title>Complete Genome Sequence of Polycladomyces abyssicola JIR-001T, Isolated from Hemipelagic Sediment in Deep Seawater.</title>
        <authorList>
            <person name="Tsubouchi T."/>
            <person name="Kaneko Y."/>
        </authorList>
    </citation>
    <scope>NUCLEOTIDE SEQUENCE</scope>
    <source>
        <strain evidence="4">JIR-001</strain>
    </source>
</reference>
<keyword evidence="5" id="KW-1185">Reference proteome</keyword>
<feature type="domain" description="Serine aminopeptidase S33" evidence="3">
    <location>
        <begin position="20"/>
        <end position="230"/>
    </location>
</feature>
<dbReference type="GO" id="GO:0052689">
    <property type="term" value="F:carboxylic ester hydrolase activity"/>
    <property type="evidence" value="ECO:0007669"/>
    <property type="project" value="InterPro"/>
</dbReference>
<protein>
    <submittedName>
        <fullName evidence="4">Carboxylesterase</fullName>
    </submittedName>
</protein>
<gene>
    <name evidence="4" type="primary">est</name>
    <name evidence="4" type="ORF">JIR001_28770</name>
</gene>
<feature type="active site" description="Charge relay system" evidence="1">
    <location>
        <position position="194"/>
    </location>
</feature>
<dbReference type="PANTHER" id="PTHR11614">
    <property type="entry name" value="PHOSPHOLIPASE-RELATED"/>
    <property type="match status" value="1"/>
</dbReference>
<dbReference type="Proteomes" id="UP000677436">
    <property type="component" value="Chromosome"/>
</dbReference>
<evidence type="ECO:0000313" key="5">
    <source>
        <dbReference type="Proteomes" id="UP000677436"/>
    </source>
</evidence>
<feature type="active site" description="Nucleophile" evidence="1">
    <location>
        <position position="95"/>
    </location>
</feature>
<feature type="active site" description="Charge relay system" evidence="1">
    <location>
        <position position="224"/>
    </location>
</feature>
<dbReference type="EMBL" id="AP024601">
    <property type="protein sequence ID" value="BCU83094.1"/>
    <property type="molecule type" value="Genomic_DNA"/>
</dbReference>
<dbReference type="InterPro" id="IPR029058">
    <property type="entry name" value="AB_hydrolase_fold"/>
</dbReference>
<dbReference type="AlphaFoldDB" id="A0A8D5UJ08"/>
<dbReference type="PIRSF" id="PIRSF017388">
    <property type="entry name" value="Esterase_lipase"/>
    <property type="match status" value="1"/>
</dbReference>
<dbReference type="Gene3D" id="3.40.50.1820">
    <property type="entry name" value="alpha/beta hydrolase"/>
    <property type="match status" value="1"/>
</dbReference>
<dbReference type="Pfam" id="PF12146">
    <property type="entry name" value="Hydrolase_4"/>
    <property type="match status" value="1"/>
</dbReference>
<proteinExistence type="predicted"/>
<sequence length="259" mass="29696">MKIVRRSPDPFFYEGGEIGVLLIHGFTGTPSELRPMGEYLKERGYTVHAPLLAGHGTTPEEMACTTWEDWWNSTVEGYRRLRESGVRRVFAAGLSMGGALVLNLARQYPLDGVIAMCAPVYLKDKRVHAVNLIRWVMPYQIRRGTKPAHIEEHLVPYDRTPLKCVSSLQRLIRHVRSHLHEIQVPTLVVQAEQDETVEPRSAHYIYEKIGSAVKHLKWYNKSSHIITLDREREHLFADVDAFIQEVDKSISTRERGKGF</sequence>
<evidence type="ECO:0000313" key="4">
    <source>
        <dbReference type="EMBL" id="BCU83094.1"/>
    </source>
</evidence>
<name>A0A8D5UJ08_9BACL</name>
<dbReference type="KEGG" id="pabs:JIR001_28770"/>
<dbReference type="InterPro" id="IPR012354">
    <property type="entry name" value="Esterase_lipase"/>
</dbReference>
<evidence type="ECO:0000256" key="1">
    <source>
        <dbReference type="PIRSR" id="PIRSR017388-1"/>
    </source>
</evidence>
<feature type="binding site" evidence="2">
    <location>
        <position position="96"/>
    </location>
    <ligand>
        <name>substrate</name>
    </ligand>
</feature>
<reference evidence="4" key="1">
    <citation type="journal article" date="2013" name="Int. J. Syst. Evol. Microbiol.">
        <title>Polycladomyces abyssicola gen. nov., sp. nov., a thermophilic filamentous bacterium isolated from hemipelagic sediment.</title>
        <authorList>
            <person name="Tsubouchi T."/>
            <person name="Shimane Y."/>
            <person name="Mori K."/>
            <person name="Usui K."/>
            <person name="Hiraki T."/>
            <person name="Tame A."/>
            <person name="Uematsu K."/>
            <person name="Maruyama T."/>
            <person name="Hatada Y."/>
        </authorList>
    </citation>
    <scope>NUCLEOTIDE SEQUENCE</scope>
    <source>
        <strain evidence="4">JIR-001</strain>
    </source>
</reference>
<accession>A0A8D5UJ08</accession>